<organism evidence="7 8">
    <name type="scientific">Dyadobacter helix</name>
    <dbReference type="NCBI Taxonomy" id="2822344"/>
    <lineage>
        <taxon>Bacteria</taxon>
        <taxon>Pseudomonadati</taxon>
        <taxon>Bacteroidota</taxon>
        <taxon>Cytophagia</taxon>
        <taxon>Cytophagales</taxon>
        <taxon>Spirosomataceae</taxon>
        <taxon>Dyadobacter</taxon>
    </lineage>
</organism>
<evidence type="ECO:0000259" key="5">
    <source>
        <dbReference type="Pfam" id="PF04542"/>
    </source>
</evidence>
<evidence type="ECO:0000259" key="6">
    <source>
        <dbReference type="Pfam" id="PF08281"/>
    </source>
</evidence>
<dbReference type="InterPro" id="IPR013325">
    <property type="entry name" value="RNA_pol_sigma_r2"/>
</dbReference>
<evidence type="ECO:0000256" key="3">
    <source>
        <dbReference type="ARBA" id="ARBA00023082"/>
    </source>
</evidence>
<dbReference type="Pfam" id="PF08281">
    <property type="entry name" value="Sigma70_r4_2"/>
    <property type="match status" value="1"/>
</dbReference>
<name>A0A916JBL8_9BACT</name>
<evidence type="ECO:0000313" key="8">
    <source>
        <dbReference type="Proteomes" id="UP000680038"/>
    </source>
</evidence>
<dbReference type="SUPFAM" id="SSF88659">
    <property type="entry name" value="Sigma3 and sigma4 domains of RNA polymerase sigma factors"/>
    <property type="match status" value="1"/>
</dbReference>
<dbReference type="InterPro" id="IPR036388">
    <property type="entry name" value="WH-like_DNA-bd_sf"/>
</dbReference>
<keyword evidence="2" id="KW-0805">Transcription regulation</keyword>
<dbReference type="PANTHER" id="PTHR43133">
    <property type="entry name" value="RNA POLYMERASE ECF-TYPE SIGMA FACTO"/>
    <property type="match status" value="1"/>
</dbReference>
<keyword evidence="4" id="KW-0804">Transcription</keyword>
<protein>
    <recommendedName>
        <fullName evidence="9">Sigma-70 family RNA polymerase sigma factor</fullName>
    </recommendedName>
</protein>
<feature type="domain" description="RNA polymerase sigma-70 region 2" evidence="5">
    <location>
        <begin position="23"/>
        <end position="88"/>
    </location>
</feature>
<dbReference type="InterPro" id="IPR013324">
    <property type="entry name" value="RNA_pol_sigma_r3/r4-like"/>
</dbReference>
<dbReference type="CDD" id="cd06171">
    <property type="entry name" value="Sigma70_r4"/>
    <property type="match status" value="1"/>
</dbReference>
<dbReference type="InterPro" id="IPR014284">
    <property type="entry name" value="RNA_pol_sigma-70_dom"/>
</dbReference>
<evidence type="ECO:0000256" key="1">
    <source>
        <dbReference type="ARBA" id="ARBA00010641"/>
    </source>
</evidence>
<accession>A0A916JBL8</accession>
<dbReference type="InterPro" id="IPR039425">
    <property type="entry name" value="RNA_pol_sigma-70-like"/>
</dbReference>
<keyword evidence="3" id="KW-0731">Sigma factor</keyword>
<dbReference type="RefSeq" id="WP_215238965.1">
    <property type="nucleotide sequence ID" value="NZ_CAJRAF010000002.1"/>
</dbReference>
<dbReference type="NCBIfam" id="TIGR02937">
    <property type="entry name" value="sigma70-ECF"/>
    <property type="match status" value="1"/>
</dbReference>
<reference evidence="7" key="1">
    <citation type="submission" date="2021-04" db="EMBL/GenBank/DDBJ databases">
        <authorList>
            <person name="Rodrigo-Torres L."/>
            <person name="Arahal R. D."/>
            <person name="Lucena T."/>
        </authorList>
    </citation>
    <scope>NUCLEOTIDE SEQUENCE</scope>
    <source>
        <strain evidence="7">CECT 9275</strain>
    </source>
</reference>
<dbReference type="GO" id="GO:0006352">
    <property type="term" value="P:DNA-templated transcription initiation"/>
    <property type="evidence" value="ECO:0007669"/>
    <property type="project" value="InterPro"/>
</dbReference>
<proteinExistence type="inferred from homology"/>
<dbReference type="Gene3D" id="1.10.1740.10">
    <property type="match status" value="1"/>
</dbReference>
<dbReference type="GO" id="GO:0016987">
    <property type="term" value="F:sigma factor activity"/>
    <property type="evidence" value="ECO:0007669"/>
    <property type="project" value="UniProtKB-KW"/>
</dbReference>
<keyword evidence="8" id="KW-1185">Reference proteome</keyword>
<evidence type="ECO:0000256" key="4">
    <source>
        <dbReference type="ARBA" id="ARBA00023163"/>
    </source>
</evidence>
<dbReference type="SUPFAM" id="SSF88946">
    <property type="entry name" value="Sigma2 domain of RNA polymerase sigma factors"/>
    <property type="match status" value="1"/>
</dbReference>
<dbReference type="InterPro" id="IPR013249">
    <property type="entry name" value="RNA_pol_sigma70_r4_t2"/>
</dbReference>
<dbReference type="InterPro" id="IPR007627">
    <property type="entry name" value="RNA_pol_sigma70_r2"/>
</dbReference>
<evidence type="ECO:0008006" key="9">
    <source>
        <dbReference type="Google" id="ProtNLM"/>
    </source>
</evidence>
<dbReference type="PANTHER" id="PTHR43133:SF46">
    <property type="entry name" value="RNA POLYMERASE SIGMA-70 FACTOR ECF SUBFAMILY"/>
    <property type="match status" value="1"/>
</dbReference>
<evidence type="ECO:0000313" key="7">
    <source>
        <dbReference type="EMBL" id="CAG4999832.1"/>
    </source>
</evidence>
<evidence type="ECO:0000256" key="2">
    <source>
        <dbReference type="ARBA" id="ARBA00023015"/>
    </source>
</evidence>
<dbReference type="Gene3D" id="1.10.10.10">
    <property type="entry name" value="Winged helix-like DNA-binding domain superfamily/Winged helix DNA-binding domain"/>
    <property type="match status" value="1"/>
</dbReference>
<dbReference type="Proteomes" id="UP000680038">
    <property type="component" value="Unassembled WGS sequence"/>
</dbReference>
<feature type="domain" description="RNA polymerase sigma factor 70 region 4 type 2" evidence="6">
    <location>
        <begin position="119"/>
        <end position="169"/>
    </location>
</feature>
<dbReference type="EMBL" id="CAJRAF010000002">
    <property type="protein sequence ID" value="CAG4999832.1"/>
    <property type="molecule type" value="Genomic_DNA"/>
</dbReference>
<gene>
    <name evidence="7" type="ORF">DYBT9275_02319</name>
</gene>
<comment type="caution">
    <text evidence="7">The sequence shown here is derived from an EMBL/GenBank/DDBJ whole genome shotgun (WGS) entry which is preliminary data.</text>
</comment>
<sequence>MSEALLWRNFKLGDKQAFEQIFIRYHKDLYQYGSKIIHNGPLLDDAIQELFLELWQTKEQLADVVSVKGYLFRALKFKLFREIKKEARLVALSGENEELPDFSYETTLIEEQAAYALKEKLLHTIQKLTRRQQEALFLRFYSQLSYEEISEVMDVSYQGVVNLIYKSIRFLRENMTFLIGYLLTEMMPVI</sequence>
<dbReference type="AlphaFoldDB" id="A0A916JBL8"/>
<comment type="similarity">
    <text evidence="1">Belongs to the sigma-70 factor family. ECF subfamily.</text>
</comment>
<dbReference type="Pfam" id="PF04542">
    <property type="entry name" value="Sigma70_r2"/>
    <property type="match status" value="1"/>
</dbReference>
<dbReference type="GO" id="GO:0003677">
    <property type="term" value="F:DNA binding"/>
    <property type="evidence" value="ECO:0007669"/>
    <property type="project" value="InterPro"/>
</dbReference>